<organism evidence="2 3">
    <name type="scientific">Roridomyces roridus</name>
    <dbReference type="NCBI Taxonomy" id="1738132"/>
    <lineage>
        <taxon>Eukaryota</taxon>
        <taxon>Fungi</taxon>
        <taxon>Dikarya</taxon>
        <taxon>Basidiomycota</taxon>
        <taxon>Agaricomycotina</taxon>
        <taxon>Agaricomycetes</taxon>
        <taxon>Agaricomycetidae</taxon>
        <taxon>Agaricales</taxon>
        <taxon>Marasmiineae</taxon>
        <taxon>Mycenaceae</taxon>
        <taxon>Roridomyces</taxon>
    </lineage>
</organism>
<name>A0AAD7BA62_9AGAR</name>
<sequence>MSLFRGVLYEIRLSPDDVATSAVLKRLLEDDGGKVAPARRSATRIITNSRTVVGSSVRSPGVIVSPEWVYSSVKAGVKQPARYYSADPELFFSSIVVSACCEIEPSSLHEYRSAVLRHGGQWLDIPTEETTHIISRSFPPSPASIGPVIIFEQRFLDSIARKERLPNVFVGGQEVSAARVFCNALLARPPVPPTIIDAGARDIVQVIPRNSSRRDLPYLPYELLAEVFLIFREALDSRDLVRPLWRLPHVCARWRLVAHNTAELWTRIYFHFHSEKGHRGVLNHVNRWINLSAPLPITLHVQSCYPRAPNPGMDWIIENAHRIHVLHLILPEPHFQPLLQHPSVLFPALEELTLKIIPKSMTVYKPELALFDSTRDDYFEGTLTWWWDDPWPEDSDVEEDAIWQGISPMRGFRGAPRLRSITMDAGLFGTLSRSALGLVPWNQLTDIDLRAQRLALRLGWAESSPPPMPRISLPLSKLYLECDNAGDEFNATSFLAPLVLPALESLEITAYDDEIGLLDLHSRSSFALQHLALTGVHVSFARFSHFLRDMSCLTSLELVDYTVDDQLLNFLTFDRLAPVLPVLEILKVGRYSRPRFSDLLMMQMVQSRFPLGCHTVETRASSAIGESEDARAVRREVIDWLLETVEAGLDILYEFRD</sequence>
<dbReference type="Pfam" id="PF12937">
    <property type="entry name" value="F-box-like"/>
    <property type="match status" value="1"/>
</dbReference>
<evidence type="ECO:0000259" key="1">
    <source>
        <dbReference type="PROSITE" id="PS50172"/>
    </source>
</evidence>
<dbReference type="Gene3D" id="1.20.1280.50">
    <property type="match status" value="1"/>
</dbReference>
<reference evidence="2" key="1">
    <citation type="submission" date="2023-03" db="EMBL/GenBank/DDBJ databases">
        <title>Massive genome expansion in bonnet fungi (Mycena s.s.) driven by repeated elements and novel gene families across ecological guilds.</title>
        <authorList>
            <consortium name="Lawrence Berkeley National Laboratory"/>
            <person name="Harder C.B."/>
            <person name="Miyauchi S."/>
            <person name="Viragh M."/>
            <person name="Kuo A."/>
            <person name="Thoen E."/>
            <person name="Andreopoulos B."/>
            <person name="Lu D."/>
            <person name="Skrede I."/>
            <person name="Drula E."/>
            <person name="Henrissat B."/>
            <person name="Morin E."/>
            <person name="Kohler A."/>
            <person name="Barry K."/>
            <person name="LaButti K."/>
            <person name="Morin E."/>
            <person name="Salamov A."/>
            <person name="Lipzen A."/>
            <person name="Mereny Z."/>
            <person name="Hegedus B."/>
            <person name="Baldrian P."/>
            <person name="Stursova M."/>
            <person name="Weitz H."/>
            <person name="Taylor A."/>
            <person name="Grigoriev I.V."/>
            <person name="Nagy L.G."/>
            <person name="Martin F."/>
            <person name="Kauserud H."/>
        </authorList>
    </citation>
    <scope>NUCLEOTIDE SEQUENCE</scope>
    <source>
        <strain evidence="2">9284</strain>
    </source>
</reference>
<feature type="domain" description="BRCT" evidence="1">
    <location>
        <begin position="1"/>
        <end position="86"/>
    </location>
</feature>
<dbReference type="InterPro" id="IPR036047">
    <property type="entry name" value="F-box-like_dom_sf"/>
</dbReference>
<dbReference type="InterPro" id="IPR001810">
    <property type="entry name" value="F-box_dom"/>
</dbReference>
<evidence type="ECO:0000313" key="2">
    <source>
        <dbReference type="EMBL" id="KAJ7614825.1"/>
    </source>
</evidence>
<dbReference type="EMBL" id="JARKIF010000025">
    <property type="protein sequence ID" value="KAJ7614825.1"/>
    <property type="molecule type" value="Genomic_DNA"/>
</dbReference>
<dbReference type="PROSITE" id="PS50172">
    <property type="entry name" value="BRCT"/>
    <property type="match status" value="1"/>
</dbReference>
<dbReference type="Proteomes" id="UP001221142">
    <property type="component" value="Unassembled WGS sequence"/>
</dbReference>
<keyword evidence="3" id="KW-1185">Reference proteome</keyword>
<protein>
    <recommendedName>
        <fullName evidence="1">BRCT domain-containing protein</fullName>
    </recommendedName>
</protein>
<dbReference type="CDD" id="cd00027">
    <property type="entry name" value="BRCT"/>
    <property type="match status" value="1"/>
</dbReference>
<dbReference type="InterPro" id="IPR036420">
    <property type="entry name" value="BRCT_dom_sf"/>
</dbReference>
<dbReference type="SUPFAM" id="SSF81383">
    <property type="entry name" value="F-box domain"/>
    <property type="match status" value="1"/>
</dbReference>
<dbReference type="PANTHER" id="PTHR47667:SF1">
    <property type="entry name" value="REGULATOR OF TY1 TRANSPOSITION PROTEIN 107"/>
    <property type="match status" value="1"/>
</dbReference>
<dbReference type="PANTHER" id="PTHR47667">
    <property type="entry name" value="REGULATOR OF TY1 TRANSPOSITION PROTEIN 107"/>
    <property type="match status" value="1"/>
</dbReference>
<comment type="caution">
    <text evidence="2">The sequence shown here is derived from an EMBL/GenBank/DDBJ whole genome shotgun (WGS) entry which is preliminary data.</text>
</comment>
<dbReference type="SMART" id="SM00292">
    <property type="entry name" value="BRCT"/>
    <property type="match status" value="2"/>
</dbReference>
<accession>A0AAD7BA62</accession>
<evidence type="ECO:0000313" key="3">
    <source>
        <dbReference type="Proteomes" id="UP001221142"/>
    </source>
</evidence>
<dbReference type="InterPro" id="IPR053036">
    <property type="entry name" value="CellCycle_DNARepair_Reg"/>
</dbReference>
<dbReference type="AlphaFoldDB" id="A0AAD7BA62"/>
<proteinExistence type="predicted"/>
<dbReference type="SUPFAM" id="SSF52113">
    <property type="entry name" value="BRCT domain"/>
    <property type="match status" value="2"/>
</dbReference>
<dbReference type="InterPro" id="IPR001357">
    <property type="entry name" value="BRCT_dom"/>
</dbReference>
<gene>
    <name evidence="2" type="ORF">FB45DRAFT_1064484</name>
</gene>